<feature type="compositionally biased region" description="Polar residues" evidence="2">
    <location>
        <begin position="13"/>
        <end position="39"/>
    </location>
</feature>
<dbReference type="Gene3D" id="3.30.1140.40">
    <property type="entry name" value="Tctex-1"/>
    <property type="match status" value="1"/>
</dbReference>
<evidence type="ECO:0000313" key="3">
    <source>
        <dbReference type="WBParaSite" id="MCU_004398-RC"/>
    </source>
</evidence>
<dbReference type="InterPro" id="IPR005334">
    <property type="entry name" value="Tctex-1-like"/>
</dbReference>
<organism evidence="3">
    <name type="scientific">Mesocestoides corti</name>
    <name type="common">Flatworm</name>
    <dbReference type="NCBI Taxonomy" id="53468"/>
    <lineage>
        <taxon>Eukaryota</taxon>
        <taxon>Metazoa</taxon>
        <taxon>Spiralia</taxon>
        <taxon>Lophotrochozoa</taxon>
        <taxon>Platyhelminthes</taxon>
        <taxon>Cestoda</taxon>
        <taxon>Eucestoda</taxon>
        <taxon>Cyclophyllidea</taxon>
        <taxon>Mesocestoididae</taxon>
        <taxon>Mesocestoides</taxon>
    </lineage>
</organism>
<dbReference type="PANTHER" id="PTHR21255:SF27">
    <property type="entry name" value="DYNEIN LIGHT CHAIN TCTEX-TYPE PROTEIN 2"/>
    <property type="match status" value="1"/>
</dbReference>
<feature type="region of interest" description="Disordered" evidence="2">
    <location>
        <begin position="1"/>
        <end position="68"/>
    </location>
</feature>
<name>A0A5K3EZL5_MESCO</name>
<dbReference type="WBParaSite" id="MCU_004398-RC">
    <property type="protein sequence ID" value="MCU_004398-RC"/>
    <property type="gene ID" value="MCU_004398"/>
</dbReference>
<proteinExistence type="inferred from homology"/>
<evidence type="ECO:0000256" key="1">
    <source>
        <dbReference type="ARBA" id="ARBA00005361"/>
    </source>
</evidence>
<evidence type="ECO:0000256" key="2">
    <source>
        <dbReference type="SAM" id="MobiDB-lite"/>
    </source>
</evidence>
<reference evidence="3" key="1">
    <citation type="submission" date="2019-11" db="UniProtKB">
        <authorList>
            <consortium name="WormBaseParasite"/>
        </authorList>
    </citation>
    <scope>IDENTIFICATION</scope>
</reference>
<dbReference type="PANTHER" id="PTHR21255">
    <property type="entry name" value="T-COMPLEX-ASSOCIATED-TESTIS-EXPRESSED 1/ DYNEIN LIGHT CHAIN"/>
    <property type="match status" value="1"/>
</dbReference>
<dbReference type="Pfam" id="PF03645">
    <property type="entry name" value="Tctex-1"/>
    <property type="match status" value="1"/>
</dbReference>
<dbReference type="AlphaFoldDB" id="A0A5K3EZL5"/>
<dbReference type="CDD" id="cd21451">
    <property type="entry name" value="DLC-like_TCTEX1D"/>
    <property type="match status" value="1"/>
</dbReference>
<sequence length="238" mass="26733">MGNHHKTRKEVTTVKNMNTSKRKVSIQSQLPSRKQSISNVGAPLGKRRWQEKGQGDGDSQADPVMDEQPPKQLSLFGALVAQRALRKFLAPHKGLFSKLSLRRFSRLSISADDPLHALVQREPTYQLGPLKPFKPQSLLPVVEEIIQGLVDRAFKRVGRFDPGSLAKNLANDVRVAVRGLGPPRFKYVVHAIVTEDIGQSMLVASRVLWDHENDGQFSFSCQRDKHIIHVTVFACYHD</sequence>
<dbReference type="GO" id="GO:0007018">
    <property type="term" value="P:microtubule-based movement"/>
    <property type="evidence" value="ECO:0007669"/>
    <property type="project" value="TreeGrafter"/>
</dbReference>
<dbReference type="GO" id="GO:0005737">
    <property type="term" value="C:cytoplasm"/>
    <property type="evidence" value="ECO:0007669"/>
    <property type="project" value="TreeGrafter"/>
</dbReference>
<protein>
    <submittedName>
        <fullName evidence="3">Tctex1 domain-containing protein 1</fullName>
    </submittedName>
</protein>
<dbReference type="GO" id="GO:0005868">
    <property type="term" value="C:cytoplasmic dynein complex"/>
    <property type="evidence" value="ECO:0007669"/>
    <property type="project" value="TreeGrafter"/>
</dbReference>
<accession>A0A5K3EZL5</accession>
<dbReference type="InterPro" id="IPR038586">
    <property type="entry name" value="Tctex-1-like_sf"/>
</dbReference>
<dbReference type="GO" id="GO:0045505">
    <property type="term" value="F:dynein intermediate chain binding"/>
    <property type="evidence" value="ECO:0007669"/>
    <property type="project" value="TreeGrafter"/>
</dbReference>
<comment type="similarity">
    <text evidence="1">Belongs to the dynein light chain Tctex-type family.</text>
</comment>